<keyword evidence="3" id="KW-1185">Reference proteome</keyword>
<dbReference type="Proteomes" id="UP000077266">
    <property type="component" value="Unassembled WGS sequence"/>
</dbReference>
<reference evidence="2 3" key="1">
    <citation type="journal article" date="2016" name="Mol. Biol. Evol.">
        <title>Comparative Genomics of Early-Diverging Mushroom-Forming Fungi Provides Insights into the Origins of Lignocellulose Decay Capabilities.</title>
        <authorList>
            <person name="Nagy L.G."/>
            <person name="Riley R."/>
            <person name="Tritt A."/>
            <person name="Adam C."/>
            <person name="Daum C."/>
            <person name="Floudas D."/>
            <person name="Sun H."/>
            <person name="Yadav J.S."/>
            <person name="Pangilinan J."/>
            <person name="Larsson K.H."/>
            <person name="Matsuura K."/>
            <person name="Barry K."/>
            <person name="Labutti K."/>
            <person name="Kuo R."/>
            <person name="Ohm R.A."/>
            <person name="Bhattacharya S.S."/>
            <person name="Shirouzu T."/>
            <person name="Yoshinaga Y."/>
            <person name="Martin F.M."/>
            <person name="Grigoriev I.V."/>
            <person name="Hibbett D.S."/>
        </authorList>
    </citation>
    <scope>NUCLEOTIDE SEQUENCE [LARGE SCALE GENOMIC DNA]</scope>
    <source>
        <strain evidence="2 3">HHB12029</strain>
    </source>
</reference>
<protein>
    <submittedName>
        <fullName evidence="2">Uncharacterized protein</fullName>
    </submittedName>
</protein>
<sequence length="396" mass="44659">MVAEASRGTGNAHPVAPRHAGMYVTQCNSTSSLRCPVKRRERQNPLTGPQLGSARPSAATRCTERLLSSDIFFLLNLASYLLVTRAAPRAPSYTVRSFTKNSFVRVDGQWRKRHVDPPSELRAEWTREVQRYEAKRPEPVRRRPVKVNPMLEAQARRVRARVDDDDTTTPDETSSFFDCMPFFTLSNIKPTLAQLDILDNPNAKLADRRVVLSQLFYSEKFEASGCAHLDEVGPRLCAAILKARGMPKPGGVKASLKQRKSKTKLFLWHTRELLRRLQKLGGRLTPELDAVVVQQCLAADKVLQGEILPSQIYHNIFSDDDPPVTFGPENKRPSETYEGIFHDEEGPATWTTRPDPPVTLDYEDNMPSATYEGIFHEDEGLTTWTTRAGAKDDTRR</sequence>
<gene>
    <name evidence="2" type="ORF">EXIGLDRAFT_837323</name>
</gene>
<dbReference type="EMBL" id="KV426034">
    <property type="protein sequence ID" value="KZV91111.1"/>
    <property type="molecule type" value="Genomic_DNA"/>
</dbReference>
<evidence type="ECO:0000313" key="2">
    <source>
        <dbReference type="EMBL" id="KZV91111.1"/>
    </source>
</evidence>
<name>A0A165GWQ8_EXIGL</name>
<accession>A0A165GWQ8</accession>
<evidence type="ECO:0000256" key="1">
    <source>
        <dbReference type="SAM" id="MobiDB-lite"/>
    </source>
</evidence>
<evidence type="ECO:0000313" key="3">
    <source>
        <dbReference type="Proteomes" id="UP000077266"/>
    </source>
</evidence>
<dbReference type="AlphaFoldDB" id="A0A165GWQ8"/>
<proteinExistence type="predicted"/>
<feature type="region of interest" description="Disordered" evidence="1">
    <location>
        <begin position="345"/>
        <end position="365"/>
    </location>
</feature>
<dbReference type="InParanoid" id="A0A165GWQ8"/>
<organism evidence="2 3">
    <name type="scientific">Exidia glandulosa HHB12029</name>
    <dbReference type="NCBI Taxonomy" id="1314781"/>
    <lineage>
        <taxon>Eukaryota</taxon>
        <taxon>Fungi</taxon>
        <taxon>Dikarya</taxon>
        <taxon>Basidiomycota</taxon>
        <taxon>Agaricomycotina</taxon>
        <taxon>Agaricomycetes</taxon>
        <taxon>Auriculariales</taxon>
        <taxon>Exidiaceae</taxon>
        <taxon>Exidia</taxon>
    </lineage>
</organism>